<dbReference type="PANTHER" id="PTHR42663:SF6">
    <property type="entry name" value="HYDROLASE C777.06C-RELATED"/>
    <property type="match status" value="1"/>
</dbReference>
<dbReference type="SUPFAM" id="SSF56281">
    <property type="entry name" value="Metallo-hydrolase/oxidoreductase"/>
    <property type="match status" value="1"/>
</dbReference>
<organism evidence="2 3">
    <name type="scientific">Candidatus Acutalibacter pullicola</name>
    <dbReference type="NCBI Taxonomy" id="2838417"/>
    <lineage>
        <taxon>Bacteria</taxon>
        <taxon>Bacillati</taxon>
        <taxon>Bacillota</taxon>
        <taxon>Clostridia</taxon>
        <taxon>Eubacteriales</taxon>
        <taxon>Acutalibacteraceae</taxon>
        <taxon>Acutalibacter</taxon>
    </lineage>
</organism>
<dbReference type="Proteomes" id="UP000826793">
    <property type="component" value="Unassembled WGS sequence"/>
</dbReference>
<sequence>MKITYLGTAASEGLPAPFCFCPVCQKARELGGKSMRTRSQALVDDRLLLDFPPDTYFHGLLHGIDFLQVTDLLVTHSHSDHWYPGDLQTTVEPFGHHAPAYTLTLHGNETVCRDYLDGLAAREPKVLETVHAQTVHAFETFSAGDYQVTALPADHCYTEESLFYLVERQGKALLYAHDTGYFLDSVWEYLAGRTDLRLGLVSLDCNHGFEDNMRNHMSFQADALVRDRLKEMGLADEQTVFVCNHFSHNGGGSYEELSRRAQEQGMLASYDGMTVEF</sequence>
<dbReference type="EMBL" id="DWXG01000066">
    <property type="protein sequence ID" value="HJB98543.1"/>
    <property type="molecule type" value="Genomic_DNA"/>
</dbReference>
<gene>
    <name evidence="2" type="ORF">H9710_08200</name>
</gene>
<dbReference type="PANTHER" id="PTHR42663">
    <property type="entry name" value="HYDROLASE C777.06C-RELATED-RELATED"/>
    <property type="match status" value="1"/>
</dbReference>
<name>A0A9D2MVS5_9FIRM</name>
<dbReference type="Gene3D" id="3.60.15.10">
    <property type="entry name" value="Ribonuclease Z/Hydroxyacylglutathione hydrolase-like"/>
    <property type="match status" value="1"/>
</dbReference>
<evidence type="ECO:0000259" key="1">
    <source>
        <dbReference type="Pfam" id="PF12706"/>
    </source>
</evidence>
<dbReference type="InterPro" id="IPR001279">
    <property type="entry name" value="Metallo-B-lactamas"/>
</dbReference>
<comment type="caution">
    <text evidence="2">The sequence shown here is derived from an EMBL/GenBank/DDBJ whole genome shotgun (WGS) entry which is preliminary data.</text>
</comment>
<feature type="domain" description="Metallo-beta-lactamase" evidence="1">
    <location>
        <begin position="72"/>
        <end position="196"/>
    </location>
</feature>
<protein>
    <recommendedName>
        <fullName evidence="1">Metallo-beta-lactamase domain-containing protein</fullName>
    </recommendedName>
</protein>
<proteinExistence type="predicted"/>
<reference evidence="2" key="2">
    <citation type="submission" date="2021-04" db="EMBL/GenBank/DDBJ databases">
        <authorList>
            <person name="Gilroy R."/>
        </authorList>
    </citation>
    <scope>NUCLEOTIDE SEQUENCE</scope>
    <source>
        <strain evidence="2">CHK185-1770</strain>
    </source>
</reference>
<dbReference type="InterPro" id="IPR036866">
    <property type="entry name" value="RibonucZ/Hydroxyglut_hydro"/>
</dbReference>
<evidence type="ECO:0000313" key="3">
    <source>
        <dbReference type="Proteomes" id="UP000826793"/>
    </source>
</evidence>
<evidence type="ECO:0000313" key="2">
    <source>
        <dbReference type="EMBL" id="HJB98543.1"/>
    </source>
</evidence>
<dbReference type="Pfam" id="PF12706">
    <property type="entry name" value="Lactamase_B_2"/>
    <property type="match status" value="1"/>
</dbReference>
<reference evidence="2" key="1">
    <citation type="journal article" date="2021" name="PeerJ">
        <title>Extensive microbial diversity within the chicken gut microbiome revealed by metagenomics and culture.</title>
        <authorList>
            <person name="Gilroy R."/>
            <person name="Ravi A."/>
            <person name="Getino M."/>
            <person name="Pursley I."/>
            <person name="Horton D.L."/>
            <person name="Alikhan N.F."/>
            <person name="Baker D."/>
            <person name="Gharbi K."/>
            <person name="Hall N."/>
            <person name="Watson M."/>
            <person name="Adriaenssens E.M."/>
            <person name="Foster-Nyarko E."/>
            <person name="Jarju S."/>
            <person name="Secka A."/>
            <person name="Antonio M."/>
            <person name="Oren A."/>
            <person name="Chaudhuri R.R."/>
            <person name="La Ragione R."/>
            <person name="Hildebrand F."/>
            <person name="Pallen M.J."/>
        </authorList>
    </citation>
    <scope>NUCLEOTIDE SEQUENCE</scope>
    <source>
        <strain evidence="2">CHK185-1770</strain>
    </source>
</reference>
<dbReference type="AlphaFoldDB" id="A0A9D2MVS5"/>
<accession>A0A9D2MVS5</accession>